<keyword evidence="1" id="KW-0175">Coiled coil</keyword>
<evidence type="ECO:0000259" key="2">
    <source>
        <dbReference type="Pfam" id="PF06470"/>
    </source>
</evidence>
<dbReference type="GO" id="GO:0005524">
    <property type="term" value="F:ATP binding"/>
    <property type="evidence" value="ECO:0007669"/>
    <property type="project" value="InterPro"/>
</dbReference>
<dbReference type="EMBL" id="CAJPEV010012109">
    <property type="protein sequence ID" value="CAG0906396.1"/>
    <property type="molecule type" value="Genomic_DNA"/>
</dbReference>
<sequence>VSLTLKDEQFDIFNREQTRLAELEAHFKALSDVQARFQENHKLEDWLEDKGLSQLPSIWPKLKLASGWETAFEAYLSERLVAREISNLDWVGQLVTGTIPEKMTFVQLNQVEKQKPTLTIEGLTPATDKITSTDDGVSALLSAWFSGVYCCDDLPSALKHRSLLCDHQTLLTPSGHVVTKHDARLYAANAEASGWVARAAEIEQLQKRIRAQQIVIESSKSQYQDAQYAYLQQQNQQQHLNEQVKIDAQKVHEQQLLVMKLRQEMAQFEAQQSQLLGDEAELKEQQKKLTQQQEELEERFEQADLQLASSQETLEELILQQEAALNDLNDVKHKTQQIHHQRQEVQFQLRQHRLMIERFDEQIHSATEQIDRCQEQLESLRSELESMQITQHNEELDAAVAQREMAEQILTQTRLAMEEKAQQLRAQEESRYAADREREPILERLANLQVKEQAAKSLIDQFNEQLAQITFDAAAVRTDMPSTLKTTELRADILRINQEILALGDVNLAALAELEEAQKRQEFL</sequence>
<name>A0A7R9FTM4_9CRUS</name>
<dbReference type="Pfam" id="PF06470">
    <property type="entry name" value="SMC_hinge"/>
    <property type="match status" value="1"/>
</dbReference>
<feature type="coiled-coil region" evidence="1">
    <location>
        <begin position="251"/>
        <end position="409"/>
    </location>
</feature>
<feature type="non-terminal residue" evidence="3">
    <location>
        <position position="1"/>
    </location>
</feature>
<dbReference type="GO" id="GO:0051276">
    <property type="term" value="P:chromosome organization"/>
    <property type="evidence" value="ECO:0007669"/>
    <property type="project" value="InterPro"/>
</dbReference>
<gene>
    <name evidence="3" type="ORF">DSTB1V02_LOCUS14471</name>
</gene>
<proteinExistence type="predicted"/>
<reference evidence="3" key="1">
    <citation type="submission" date="2020-11" db="EMBL/GenBank/DDBJ databases">
        <authorList>
            <person name="Tran Van P."/>
        </authorList>
    </citation>
    <scope>NUCLEOTIDE SEQUENCE</scope>
</reference>
<evidence type="ECO:0000313" key="3">
    <source>
        <dbReference type="EMBL" id="CAD7254725.1"/>
    </source>
</evidence>
<evidence type="ECO:0000313" key="4">
    <source>
        <dbReference type="Proteomes" id="UP000677054"/>
    </source>
</evidence>
<dbReference type="AlphaFoldDB" id="A0A7R9FTM4"/>
<evidence type="ECO:0000256" key="1">
    <source>
        <dbReference type="SAM" id="Coils"/>
    </source>
</evidence>
<dbReference type="GO" id="GO:0005694">
    <property type="term" value="C:chromosome"/>
    <property type="evidence" value="ECO:0007669"/>
    <property type="project" value="InterPro"/>
</dbReference>
<dbReference type="Proteomes" id="UP000677054">
    <property type="component" value="Unassembled WGS sequence"/>
</dbReference>
<dbReference type="EMBL" id="LR911627">
    <property type="protein sequence ID" value="CAD7254725.1"/>
    <property type="molecule type" value="Genomic_DNA"/>
</dbReference>
<dbReference type="SUPFAM" id="SSF75553">
    <property type="entry name" value="Smc hinge domain"/>
    <property type="match status" value="1"/>
</dbReference>
<feature type="domain" description="SMC hinge" evidence="2">
    <location>
        <begin position="58"/>
        <end position="159"/>
    </location>
</feature>
<protein>
    <recommendedName>
        <fullName evidence="2">SMC hinge domain-containing protein</fullName>
    </recommendedName>
</protein>
<feature type="non-terminal residue" evidence="3">
    <location>
        <position position="524"/>
    </location>
</feature>
<organism evidence="3">
    <name type="scientific">Darwinula stevensoni</name>
    <dbReference type="NCBI Taxonomy" id="69355"/>
    <lineage>
        <taxon>Eukaryota</taxon>
        <taxon>Metazoa</taxon>
        <taxon>Ecdysozoa</taxon>
        <taxon>Arthropoda</taxon>
        <taxon>Crustacea</taxon>
        <taxon>Oligostraca</taxon>
        <taxon>Ostracoda</taxon>
        <taxon>Podocopa</taxon>
        <taxon>Podocopida</taxon>
        <taxon>Darwinulocopina</taxon>
        <taxon>Darwinuloidea</taxon>
        <taxon>Darwinulidae</taxon>
        <taxon>Darwinula</taxon>
    </lineage>
</organism>
<dbReference type="InterPro" id="IPR036277">
    <property type="entry name" value="SMC_hinge_sf"/>
</dbReference>
<accession>A0A7R9FTM4</accession>
<keyword evidence="4" id="KW-1185">Reference proteome</keyword>
<dbReference type="InterPro" id="IPR010935">
    <property type="entry name" value="SMC_hinge"/>
</dbReference>